<dbReference type="EMBL" id="LSRQ01000865">
    <property type="protein sequence ID" value="OAY80453.1"/>
    <property type="molecule type" value="Genomic_DNA"/>
</dbReference>
<dbReference type="STRING" id="4615.A0A199VTX2"/>
<evidence type="ECO:0000313" key="3">
    <source>
        <dbReference type="Proteomes" id="UP000092600"/>
    </source>
</evidence>
<dbReference type="InterPro" id="IPR044821">
    <property type="entry name" value="At1g28695/At4g15970-like"/>
</dbReference>
<gene>
    <name evidence="2" type="ORF">ACMD2_05800</name>
</gene>
<sequence>MKGEMSRLQPLISFLLGAAMAAALILFYISADPGQRPVEISTWINASTSTASADQVDETSMASTKKLNETNLAPPEMDTTSQDLAQLLKNAAMDDGTVIMTSINEAWAAPNSLLDLFLESFREGEEIQHLLDHVLIVAMDPKAFERCRSLHPHCYFLETRGADYKSEKIYMTKDYLEMMWGRNKFQQTILELGYNFLFTDVDILWFRNPLRHIAIASHIAISSDFFVGDPDSLVNFPNGGFLYVRLSSSTRLAAVRDKYPGKHEQNVFNLIKGELSARLKVKIQFLDTAYCSGFCQLAKDLNRVCTVHANCCIGLAGKLHDLRSVLQDWKKYRAGSLAERMTGKFQWTVPGICIH</sequence>
<dbReference type="PANTHER" id="PTHR46038">
    <property type="entry name" value="EXPRESSED PROTEIN-RELATED"/>
    <property type="match status" value="1"/>
</dbReference>
<name>A0A199VTX2_ANACO</name>
<comment type="caution">
    <text evidence="2">The sequence shown here is derived from an EMBL/GenBank/DDBJ whole genome shotgun (WGS) entry which is preliminary data.</text>
</comment>
<protein>
    <recommendedName>
        <fullName evidence="1">Nucleotide-diphospho-sugar transferase domain-containing protein</fullName>
    </recommendedName>
</protein>
<dbReference type="PANTHER" id="PTHR46038:SF13">
    <property type="entry name" value="GLYCOSYLTRANSFERASE"/>
    <property type="match status" value="1"/>
</dbReference>
<evidence type="ECO:0000313" key="2">
    <source>
        <dbReference type="EMBL" id="OAY80453.1"/>
    </source>
</evidence>
<organism evidence="2 3">
    <name type="scientific">Ananas comosus</name>
    <name type="common">Pineapple</name>
    <name type="synonym">Ananas ananas</name>
    <dbReference type="NCBI Taxonomy" id="4615"/>
    <lineage>
        <taxon>Eukaryota</taxon>
        <taxon>Viridiplantae</taxon>
        <taxon>Streptophyta</taxon>
        <taxon>Embryophyta</taxon>
        <taxon>Tracheophyta</taxon>
        <taxon>Spermatophyta</taxon>
        <taxon>Magnoliopsida</taxon>
        <taxon>Liliopsida</taxon>
        <taxon>Poales</taxon>
        <taxon>Bromeliaceae</taxon>
        <taxon>Bromelioideae</taxon>
        <taxon>Ananas</taxon>
    </lineage>
</organism>
<evidence type="ECO:0000259" key="1">
    <source>
        <dbReference type="Pfam" id="PF03407"/>
    </source>
</evidence>
<proteinExistence type="predicted"/>
<feature type="domain" description="Nucleotide-diphospho-sugar transferase" evidence="1">
    <location>
        <begin position="129"/>
        <end position="322"/>
    </location>
</feature>
<dbReference type="InterPro" id="IPR005069">
    <property type="entry name" value="Nucl-diP-sugar_transferase"/>
</dbReference>
<dbReference type="Proteomes" id="UP000092600">
    <property type="component" value="Unassembled WGS sequence"/>
</dbReference>
<reference evidence="2 3" key="1">
    <citation type="journal article" date="2016" name="DNA Res.">
        <title>The draft genome of MD-2 pineapple using hybrid error correction of long reads.</title>
        <authorList>
            <person name="Redwan R.M."/>
            <person name="Saidin A."/>
            <person name="Kumar S.V."/>
        </authorList>
    </citation>
    <scope>NUCLEOTIDE SEQUENCE [LARGE SCALE GENOMIC DNA]</scope>
    <source>
        <strain evidence="3">cv. MD2</strain>
        <tissue evidence="2">Leaf</tissue>
    </source>
</reference>
<accession>A0A199VTX2</accession>
<dbReference type="Pfam" id="PF03407">
    <property type="entry name" value="Nucleotid_trans"/>
    <property type="match status" value="1"/>
</dbReference>
<dbReference type="AlphaFoldDB" id="A0A199VTX2"/>